<dbReference type="RefSeq" id="WP_190421067.1">
    <property type="nucleotide sequence ID" value="NZ_JAAOCA010000014.1"/>
</dbReference>
<name>A0ABR7Z2D4_9PSED</name>
<dbReference type="Proteomes" id="UP000805841">
    <property type="component" value="Unassembled WGS sequence"/>
</dbReference>
<dbReference type="InterPro" id="IPR042257">
    <property type="entry name" value="DGOK_C"/>
</dbReference>
<comment type="caution">
    <text evidence="1">The sequence shown here is derived from an EMBL/GenBank/DDBJ whole genome shotgun (WGS) entry which is preliminary data.</text>
</comment>
<reference evidence="1 2" key="1">
    <citation type="journal article" date="2020" name="Insects">
        <title>Bacteria Belonging to Pseudomonas typographi sp. nov. from the Bark Beetle Ips typographus Have Genomic Potential to Aid in the Host Ecology.</title>
        <authorList>
            <person name="Peral-Aranega E."/>
            <person name="Saati-Santamaria Z."/>
            <person name="Kolarik M."/>
            <person name="Rivas R."/>
            <person name="Garcia-Fraile P."/>
        </authorList>
    </citation>
    <scope>NUCLEOTIDE SEQUENCE [LARGE SCALE GENOMIC DNA]</scope>
    <source>
        <strain evidence="1 2">CA3A</strain>
    </source>
</reference>
<dbReference type="Gene3D" id="3.30.420.310">
    <property type="entry name" value="2-keto-3-deoxy-galactonokinase, C-terminal domain"/>
    <property type="match status" value="1"/>
</dbReference>
<dbReference type="CDD" id="cd24012">
    <property type="entry name" value="ASKHA_NBD_KDGal-kinase"/>
    <property type="match status" value="1"/>
</dbReference>
<proteinExistence type="predicted"/>
<protein>
    <submittedName>
        <fullName evidence="1">2-dehydro-3-deoxygalactonokinase</fullName>
    </submittedName>
</protein>
<organism evidence="1 2">
    <name type="scientific">Pseudomonas typographi</name>
    <dbReference type="NCBI Taxonomy" id="2715964"/>
    <lineage>
        <taxon>Bacteria</taxon>
        <taxon>Pseudomonadati</taxon>
        <taxon>Pseudomonadota</taxon>
        <taxon>Gammaproteobacteria</taxon>
        <taxon>Pseudomonadales</taxon>
        <taxon>Pseudomonadaceae</taxon>
        <taxon>Pseudomonas</taxon>
    </lineage>
</organism>
<evidence type="ECO:0000313" key="1">
    <source>
        <dbReference type="EMBL" id="MBD1599553.1"/>
    </source>
</evidence>
<sequence>MQPRLIALDWGTSSLRAYCLGAAGQVLAQRGSSHGIMHLPAGNDFNAAFEQACGDWLAAAPGVPVIACGMVGSAQGWREVPYCPAPARVADLGERLQTVTTALGYTVHLVPGVLQHGRLPNVMRGEETQVLGLLRGLPAAAHDEPLLVGLPGSHSKWVRVRQGCIEHFDTFMTGELYAVACAHSILGRTLRQGEPFVAAAFERGVTTALSADGDLGPLSTAFSARTLGLTGVLSAAEQADYLSGLFIGHEARALGEVTHARQGALPAVHLIGSEALCRRYATALQSAGFAVAGVAAQATEHGLWAVAQAAGLVERPPHTLQFV</sequence>
<dbReference type="Pfam" id="PF05035">
    <property type="entry name" value="DGOK"/>
    <property type="match status" value="1"/>
</dbReference>
<keyword evidence="2" id="KW-1185">Reference proteome</keyword>
<accession>A0ABR7Z2D4</accession>
<dbReference type="EMBL" id="JAAOCA010000014">
    <property type="protein sequence ID" value="MBD1599553.1"/>
    <property type="molecule type" value="Genomic_DNA"/>
</dbReference>
<dbReference type="InterPro" id="IPR042258">
    <property type="entry name" value="DGOK_N"/>
</dbReference>
<evidence type="ECO:0000313" key="2">
    <source>
        <dbReference type="Proteomes" id="UP000805841"/>
    </source>
</evidence>
<dbReference type="InterPro" id="IPR007729">
    <property type="entry name" value="DGOK"/>
</dbReference>
<gene>
    <name evidence="1" type="ORF">HAQ05_12670</name>
</gene>
<dbReference type="Gene3D" id="3.30.420.300">
    <property type="entry name" value="2-keto-3-deoxy-galactonokinase, substrate binding domain"/>
    <property type="match status" value="1"/>
</dbReference>